<comment type="caution">
    <text evidence="1">The sequence shown here is derived from an EMBL/GenBank/DDBJ whole genome shotgun (WGS) entry which is preliminary data.</text>
</comment>
<dbReference type="SUPFAM" id="SSF46785">
    <property type="entry name" value="Winged helix' DNA-binding domain"/>
    <property type="match status" value="1"/>
</dbReference>
<dbReference type="AlphaFoldDB" id="A0A6G4H4Y1"/>
<gene>
    <name evidence="1" type="ORF">FDF81_09895</name>
</gene>
<accession>A0A6G4H4Y1</accession>
<dbReference type="RefSeq" id="WP_154695364.1">
    <property type="nucleotide sequence ID" value="NZ_LFOO01000022.1"/>
</dbReference>
<proteinExistence type="predicted"/>
<dbReference type="Gene3D" id="1.10.10.10">
    <property type="entry name" value="Winged helix-like DNA-binding domain superfamily/Winged helix DNA-binding domain"/>
    <property type="match status" value="1"/>
</dbReference>
<name>A0A6G4H4Y1_CLOBO</name>
<dbReference type="InterPro" id="IPR036388">
    <property type="entry name" value="WH-like_DNA-bd_sf"/>
</dbReference>
<evidence type="ECO:0000313" key="1">
    <source>
        <dbReference type="EMBL" id="NFU28502.1"/>
    </source>
</evidence>
<dbReference type="InterPro" id="IPR036390">
    <property type="entry name" value="WH_DNA-bd_sf"/>
</dbReference>
<sequence>MEGEIRMDNNLIIKAMEIAKENRDSFCVTLLQQKLKVGSITCAKLIDVLENKRIIATYNPNENARKVLI</sequence>
<dbReference type="EMBL" id="SXDO01000013">
    <property type="protein sequence ID" value="NFU28502.1"/>
    <property type="molecule type" value="Genomic_DNA"/>
</dbReference>
<organism evidence="1">
    <name type="scientific">Clostridium botulinum</name>
    <dbReference type="NCBI Taxonomy" id="1491"/>
    <lineage>
        <taxon>Bacteria</taxon>
        <taxon>Bacillati</taxon>
        <taxon>Bacillota</taxon>
        <taxon>Clostridia</taxon>
        <taxon>Eubacteriales</taxon>
        <taxon>Clostridiaceae</taxon>
        <taxon>Clostridium</taxon>
    </lineage>
</organism>
<reference evidence="1" key="1">
    <citation type="submission" date="2019-04" db="EMBL/GenBank/DDBJ databases">
        <title>Genome sequencing of Clostridium botulinum Groups I-IV and Clostridium butyricum.</title>
        <authorList>
            <person name="Brunt J."/>
            <person name="Van Vliet A.H.M."/>
            <person name="Stringer S.C."/>
            <person name="Carter A.T."/>
            <person name="Peck M.W."/>
        </authorList>
    </citation>
    <scope>NUCLEOTIDE SEQUENCE</scope>
    <source>
        <strain evidence="1">IFR 16/362</strain>
    </source>
</reference>
<protein>
    <submittedName>
        <fullName evidence="1">Uncharacterized protein</fullName>
    </submittedName>
</protein>